<dbReference type="SUPFAM" id="SSF53098">
    <property type="entry name" value="Ribonuclease H-like"/>
    <property type="match status" value="1"/>
</dbReference>
<dbReference type="InterPro" id="IPR001584">
    <property type="entry name" value="Integrase_cat-core"/>
</dbReference>
<comment type="caution">
    <text evidence="4">The sequence shown here is derived from an EMBL/GenBank/DDBJ whole genome shotgun (WGS) entry which is preliminary data.</text>
</comment>
<dbReference type="EMBL" id="JBJOSA010000027">
    <property type="protein sequence ID" value="MFL8938999.1"/>
    <property type="molecule type" value="Genomic_DNA"/>
</dbReference>
<proteinExistence type="predicted"/>
<evidence type="ECO:0000313" key="5">
    <source>
        <dbReference type="Proteomes" id="UP001628668"/>
    </source>
</evidence>
<dbReference type="RefSeq" id="WP_411160429.1">
    <property type="nucleotide sequence ID" value="NZ_JBJOSA010000027.1"/>
</dbReference>
<dbReference type="InterPro" id="IPR015378">
    <property type="entry name" value="Transposase-like_Mu_C"/>
</dbReference>
<dbReference type="Gene3D" id="3.30.420.10">
    <property type="entry name" value="Ribonuclease H-like superfamily/Ribonuclease H"/>
    <property type="match status" value="1"/>
</dbReference>
<protein>
    <submittedName>
        <fullName evidence="4">Mu transposase C-terminal domain-containing protein</fullName>
    </submittedName>
</protein>
<evidence type="ECO:0000259" key="3">
    <source>
        <dbReference type="PROSITE" id="PS50994"/>
    </source>
</evidence>
<reference evidence="4 5" key="1">
    <citation type="submission" date="2024-12" db="EMBL/GenBank/DDBJ databases">
        <authorList>
            <person name="Li X."/>
            <person name="Zhang D."/>
        </authorList>
    </citation>
    <scope>NUCLEOTIDE SEQUENCE [LARGE SCALE GENOMIC DNA]</scope>
    <source>
        <strain evidence="4 5">JCM19602</strain>
    </source>
</reference>
<evidence type="ECO:0000256" key="1">
    <source>
        <dbReference type="SAM" id="Coils"/>
    </source>
</evidence>
<dbReference type="Proteomes" id="UP001628668">
    <property type="component" value="Unassembled WGS sequence"/>
</dbReference>
<evidence type="ECO:0000313" key="4">
    <source>
        <dbReference type="EMBL" id="MFL8938999.1"/>
    </source>
</evidence>
<dbReference type="Pfam" id="PF09299">
    <property type="entry name" value="Mu-transpos_C"/>
    <property type="match status" value="1"/>
</dbReference>
<feature type="coiled-coil region" evidence="1">
    <location>
        <begin position="585"/>
        <end position="616"/>
    </location>
</feature>
<dbReference type="PROSITE" id="PS50994">
    <property type="entry name" value="INTEGRASE"/>
    <property type="match status" value="1"/>
</dbReference>
<evidence type="ECO:0000256" key="2">
    <source>
        <dbReference type="SAM" id="MobiDB-lite"/>
    </source>
</evidence>
<gene>
    <name evidence="4" type="ORF">ACKA06_19630</name>
</gene>
<accession>A0ABW8VUG3</accession>
<dbReference type="InterPro" id="IPR036397">
    <property type="entry name" value="RNaseH_sf"/>
</dbReference>
<sequence length="724" mass="84630">MILLSVNELIKDEISDLTYRILWIDEGDVIAYLIDIDSETALPFVKTTKEIREQLISDQFMKIKDMNVSRLSLQNSNEKQIEFRNRAWDMIETIVEMEPDIFQKEKRGEIIKKLMEERNFNRVTIYKHLRRYWQRGMRKDSLLPDFHKSGGKGKAKKLSDKKVGKPRSYDSVGINADEKVKEVFEKAIKKYYLSSKKPSLSHAYRMMIKEHFADDYYYEDGVKKVVILNKEEIPSERQLRYFFKKEFEMKEVISSRMGKKIYEKDHRQVLGSSSYEVFGPGSRYQIDATIADVYLISSYNANWIIGRPIVYFVVDVFSRLITGVYIGLEGPSWAGAMMALVNTASNKQEFCRQFGINISSDQWAAEHLPEVILADRGEFEGYKVEPLADGFNIKVENTPPYRPDWKGIVEKLFDTSQQHLKPFLPGYIDKDFRERGAEDYRLKAKLTLEQYTKLIIHFIVHYNNNHYMKDYVRDEEMIEANVKPIPSELWKWGLQNRAGKLKSAQSEELKFYLMPKAKATVTYKGIKFKNMLYSCESAIKESWFVLARNGQKGSWKVDISYDPRNMSNIYLHKDNGELFEACYLLDHQERYKEKTIEEVEDLLNREKTDYKKEEHVILQGEIDFISGIESVVKEAVKEANQKQTPLKHISKSQKTGAIKANRALEKEKNREKEAFDLKASRKIQHENAIDKIEVVHPFPNEEKEADFDLPSIKGLFKKRKGASV</sequence>
<organism evidence="4 5">
    <name type="scientific">Rossellomorea oryzaecorticis</name>
    <dbReference type="NCBI Taxonomy" id="1396505"/>
    <lineage>
        <taxon>Bacteria</taxon>
        <taxon>Bacillati</taxon>
        <taxon>Bacillota</taxon>
        <taxon>Bacilli</taxon>
        <taxon>Bacillales</taxon>
        <taxon>Bacillaceae</taxon>
        <taxon>Rossellomorea</taxon>
    </lineage>
</organism>
<feature type="region of interest" description="Disordered" evidence="2">
    <location>
        <begin position="144"/>
        <end position="164"/>
    </location>
</feature>
<feature type="domain" description="Integrase catalytic" evidence="3">
    <location>
        <begin position="276"/>
        <end position="494"/>
    </location>
</feature>
<keyword evidence="5" id="KW-1185">Reference proteome</keyword>
<keyword evidence="1" id="KW-0175">Coiled coil</keyword>
<dbReference type="InterPro" id="IPR012337">
    <property type="entry name" value="RNaseH-like_sf"/>
</dbReference>
<name>A0ABW8VUG3_9BACI</name>